<feature type="transmembrane region" description="Helical" evidence="1">
    <location>
        <begin position="75"/>
        <end position="93"/>
    </location>
</feature>
<dbReference type="AlphaFoldDB" id="E4T8P7"/>
<reference key="1">
    <citation type="submission" date="2010-11" db="EMBL/GenBank/DDBJ databases">
        <title>The complete genome of Paludibacter propionicigenes DSM 17365.</title>
        <authorList>
            <consortium name="US DOE Joint Genome Institute (JGI-PGF)"/>
            <person name="Lucas S."/>
            <person name="Copeland A."/>
            <person name="Lapidus A."/>
            <person name="Bruce D."/>
            <person name="Goodwin L."/>
            <person name="Pitluck S."/>
            <person name="Kyrpides N."/>
            <person name="Mavromatis K."/>
            <person name="Ivanova N."/>
            <person name="Munk A.C."/>
            <person name="Brettin T."/>
            <person name="Detter J.C."/>
            <person name="Han C."/>
            <person name="Tapia R."/>
            <person name="Land M."/>
            <person name="Hauser L."/>
            <person name="Markowitz V."/>
            <person name="Cheng J.-F."/>
            <person name="Hugenholtz P."/>
            <person name="Woyke T."/>
            <person name="Wu D."/>
            <person name="Gronow S."/>
            <person name="Wellnitz S."/>
            <person name="Brambilla E."/>
            <person name="Klenk H.-P."/>
            <person name="Eisen J.A."/>
        </authorList>
    </citation>
    <scope>NUCLEOTIDE SEQUENCE</scope>
    <source>
        <strain>WB4</strain>
    </source>
</reference>
<dbReference type="HOGENOM" id="CLU_2383446_0_0_10"/>
<evidence type="ECO:0000313" key="3">
    <source>
        <dbReference type="Proteomes" id="UP000008718"/>
    </source>
</evidence>
<feature type="transmembrane region" description="Helical" evidence="1">
    <location>
        <begin position="46"/>
        <end position="68"/>
    </location>
</feature>
<protein>
    <submittedName>
        <fullName evidence="2">Uncharacterized protein</fullName>
    </submittedName>
</protein>
<keyword evidence="1" id="KW-1133">Transmembrane helix</keyword>
<dbReference type="STRING" id="694427.Palpr_3028"/>
<dbReference type="EMBL" id="CP002345">
    <property type="protein sequence ID" value="ADQ81156.1"/>
    <property type="molecule type" value="Genomic_DNA"/>
</dbReference>
<dbReference type="OrthoDB" id="9979508at2"/>
<dbReference type="Proteomes" id="UP000008718">
    <property type="component" value="Chromosome"/>
</dbReference>
<feature type="transmembrane region" description="Helical" evidence="1">
    <location>
        <begin position="7"/>
        <end position="26"/>
    </location>
</feature>
<sequence length="94" mass="10854">MKRFNHFLYGFVPGLILPVLFMWVYLNRFYPHDLSFIETLKELYPGILLGKLLLLSAIPNLVLVFVFYKSDSFKIATGVLIGGMPYFIASIFML</sequence>
<accession>E4T8P7</accession>
<evidence type="ECO:0000313" key="2">
    <source>
        <dbReference type="EMBL" id="ADQ81156.1"/>
    </source>
</evidence>
<organism evidence="2 3">
    <name type="scientific">Paludibacter propionicigenes (strain DSM 17365 / JCM 13257 / WB4)</name>
    <dbReference type="NCBI Taxonomy" id="694427"/>
    <lineage>
        <taxon>Bacteria</taxon>
        <taxon>Pseudomonadati</taxon>
        <taxon>Bacteroidota</taxon>
        <taxon>Bacteroidia</taxon>
        <taxon>Bacteroidales</taxon>
        <taxon>Paludibacteraceae</taxon>
        <taxon>Paludibacter</taxon>
    </lineage>
</organism>
<reference evidence="2 3" key="2">
    <citation type="journal article" date="2011" name="Stand. Genomic Sci.">
        <title>Complete genome sequence of Paludibacter propionicigenes type strain (WB4).</title>
        <authorList>
            <person name="Gronow S."/>
            <person name="Munk C."/>
            <person name="Lapidus A."/>
            <person name="Nolan M."/>
            <person name="Lucas S."/>
            <person name="Hammon N."/>
            <person name="Deshpande S."/>
            <person name="Cheng J.F."/>
            <person name="Tapia R."/>
            <person name="Han C."/>
            <person name="Goodwin L."/>
            <person name="Pitluck S."/>
            <person name="Liolios K."/>
            <person name="Ivanova N."/>
            <person name="Mavromatis K."/>
            <person name="Mikhailova N."/>
            <person name="Pati A."/>
            <person name="Chen A."/>
            <person name="Palaniappan K."/>
            <person name="Land M."/>
            <person name="Hauser L."/>
            <person name="Chang Y.J."/>
            <person name="Jeffries C.D."/>
            <person name="Brambilla E."/>
            <person name="Rohde M."/>
            <person name="Goker M."/>
            <person name="Detter J.C."/>
            <person name="Woyke T."/>
            <person name="Bristow J."/>
            <person name="Eisen J.A."/>
            <person name="Markowitz V."/>
            <person name="Hugenholtz P."/>
            <person name="Kyrpides N.C."/>
            <person name="Klenk H.P."/>
        </authorList>
    </citation>
    <scope>NUCLEOTIDE SEQUENCE [LARGE SCALE GENOMIC DNA]</scope>
    <source>
        <strain evidence="3">DSM 17365 / JCM 13257 / WB4</strain>
    </source>
</reference>
<evidence type="ECO:0000256" key="1">
    <source>
        <dbReference type="SAM" id="Phobius"/>
    </source>
</evidence>
<keyword evidence="3" id="KW-1185">Reference proteome</keyword>
<dbReference type="RefSeq" id="WP_013446525.1">
    <property type="nucleotide sequence ID" value="NC_014734.1"/>
</dbReference>
<dbReference type="KEGG" id="ppn:Palpr_3028"/>
<proteinExistence type="predicted"/>
<name>E4T8P7_PALPW</name>
<keyword evidence="1" id="KW-0472">Membrane</keyword>
<gene>
    <name evidence="2" type="ordered locus">Palpr_3028</name>
</gene>
<keyword evidence="1" id="KW-0812">Transmembrane</keyword>